<keyword evidence="1" id="KW-0472">Membrane</keyword>
<protein>
    <submittedName>
        <fullName evidence="2">Uncharacterized protein</fullName>
    </submittedName>
</protein>
<comment type="caution">
    <text evidence="2">The sequence shown here is derived from an EMBL/GenBank/DDBJ whole genome shotgun (WGS) entry which is preliminary data.</text>
</comment>
<dbReference type="AlphaFoldDB" id="A0A9W8MFI3"/>
<keyword evidence="3" id="KW-1185">Reference proteome</keyword>
<name>A0A9W8MFI3_9AGAR</name>
<evidence type="ECO:0000313" key="2">
    <source>
        <dbReference type="EMBL" id="KAJ2930050.1"/>
    </source>
</evidence>
<dbReference type="SUPFAM" id="SSF103473">
    <property type="entry name" value="MFS general substrate transporter"/>
    <property type="match status" value="1"/>
</dbReference>
<keyword evidence="1" id="KW-1133">Transmembrane helix</keyword>
<dbReference type="EMBL" id="JANBPK010000850">
    <property type="protein sequence ID" value="KAJ2930050.1"/>
    <property type="molecule type" value="Genomic_DNA"/>
</dbReference>
<evidence type="ECO:0000256" key="1">
    <source>
        <dbReference type="SAM" id="Phobius"/>
    </source>
</evidence>
<dbReference type="Proteomes" id="UP001140091">
    <property type="component" value="Unassembled WGS sequence"/>
</dbReference>
<feature type="transmembrane region" description="Helical" evidence="1">
    <location>
        <begin position="28"/>
        <end position="47"/>
    </location>
</feature>
<reference evidence="2" key="1">
    <citation type="submission" date="2022-06" db="EMBL/GenBank/DDBJ databases">
        <title>Genome Sequence of Candolleomyces eurysporus.</title>
        <authorList>
            <person name="Buettner E."/>
        </authorList>
    </citation>
    <scope>NUCLEOTIDE SEQUENCE</scope>
    <source>
        <strain evidence="2">VTCC 930004</strain>
    </source>
</reference>
<feature type="non-terminal residue" evidence="2">
    <location>
        <position position="68"/>
    </location>
</feature>
<gene>
    <name evidence="2" type="ORF">H1R20_g7042</name>
</gene>
<dbReference type="InterPro" id="IPR036259">
    <property type="entry name" value="MFS_trans_sf"/>
</dbReference>
<keyword evidence="1" id="KW-0812">Transmembrane</keyword>
<accession>A0A9W8MFI3</accession>
<proteinExistence type="predicted"/>
<evidence type="ECO:0000313" key="3">
    <source>
        <dbReference type="Proteomes" id="UP001140091"/>
    </source>
</evidence>
<organism evidence="2 3">
    <name type="scientific">Candolleomyces eurysporus</name>
    <dbReference type="NCBI Taxonomy" id="2828524"/>
    <lineage>
        <taxon>Eukaryota</taxon>
        <taxon>Fungi</taxon>
        <taxon>Dikarya</taxon>
        <taxon>Basidiomycota</taxon>
        <taxon>Agaricomycotina</taxon>
        <taxon>Agaricomycetes</taxon>
        <taxon>Agaricomycetidae</taxon>
        <taxon>Agaricales</taxon>
        <taxon>Agaricineae</taxon>
        <taxon>Psathyrellaceae</taxon>
        <taxon>Candolleomyces</taxon>
    </lineage>
</organism>
<sequence>MYGTLYALFSGFPIIFQQHRGFTPGQSGLAFVGVGLGIMMGTASQTLQNKIYWRIMEKSETGRAPPEA</sequence>
<dbReference type="OrthoDB" id="9986881at2759"/>